<dbReference type="RefSeq" id="WP_207118551.1">
    <property type="nucleotide sequence ID" value="NZ_JAFLEQ010000008.1"/>
</dbReference>
<dbReference type="Proteomes" id="UP000664332">
    <property type="component" value="Unassembled WGS sequence"/>
</dbReference>
<dbReference type="EMBL" id="JAFLEQ010000008">
    <property type="protein sequence ID" value="MBN9643827.1"/>
    <property type="molecule type" value="Genomic_DNA"/>
</dbReference>
<feature type="domain" description="DUF6457" evidence="1">
    <location>
        <begin position="4"/>
        <end position="74"/>
    </location>
</feature>
<sequence>MHPDLGSWVEFLGEKLGVNPADVPLEQLLGMTKTVAHQAVRPGAPIAAFMVGLAAGRGQLGSVAEGVEVAEKAALEFSPQQED</sequence>
<evidence type="ECO:0000259" key="1">
    <source>
        <dbReference type="Pfam" id="PF20058"/>
    </source>
</evidence>
<gene>
    <name evidence="2" type="ORF">JZY06_04210</name>
</gene>
<evidence type="ECO:0000313" key="3">
    <source>
        <dbReference type="Proteomes" id="UP000664332"/>
    </source>
</evidence>
<protein>
    <recommendedName>
        <fullName evidence="1">DUF6457 domain-containing protein</fullName>
    </recommendedName>
</protein>
<organism evidence="2 3">
    <name type="scientific">Corynebacterium mendelii</name>
    <dbReference type="NCBI Taxonomy" id="2765362"/>
    <lineage>
        <taxon>Bacteria</taxon>
        <taxon>Bacillati</taxon>
        <taxon>Actinomycetota</taxon>
        <taxon>Actinomycetes</taxon>
        <taxon>Mycobacteriales</taxon>
        <taxon>Corynebacteriaceae</taxon>
        <taxon>Corynebacterium</taxon>
    </lineage>
</organism>
<evidence type="ECO:0000313" key="2">
    <source>
        <dbReference type="EMBL" id="MBN9643827.1"/>
    </source>
</evidence>
<accession>A0A939E1J0</accession>
<dbReference type="InterPro" id="IPR045598">
    <property type="entry name" value="DUF6457"/>
</dbReference>
<dbReference type="Pfam" id="PF20058">
    <property type="entry name" value="DUF6457"/>
    <property type="match status" value="1"/>
</dbReference>
<name>A0A939E1J0_9CORY</name>
<proteinExistence type="predicted"/>
<dbReference type="AlphaFoldDB" id="A0A939E1J0"/>
<reference evidence="2" key="1">
    <citation type="submission" date="2021-03" db="EMBL/GenBank/DDBJ databases">
        <authorList>
            <person name="Sun Q."/>
        </authorList>
    </citation>
    <scope>NUCLEOTIDE SEQUENCE</scope>
    <source>
        <strain evidence="2">CCM 8862</strain>
    </source>
</reference>
<keyword evidence="3" id="KW-1185">Reference proteome</keyword>
<comment type="caution">
    <text evidence="2">The sequence shown here is derived from an EMBL/GenBank/DDBJ whole genome shotgun (WGS) entry which is preliminary data.</text>
</comment>